<dbReference type="AlphaFoldDB" id="A0A1X0RYJ6"/>
<dbReference type="EMBL" id="KV921365">
    <property type="protein sequence ID" value="ORE17106.1"/>
    <property type="molecule type" value="Genomic_DNA"/>
</dbReference>
<dbReference type="VEuPathDB" id="FungiDB:BCV72DRAFT_211654"/>
<sequence length="107" mass="12486">PFGIIQGSFRKPYCAQGQVLCQSEIHHSLWADHHDDPVLGLPGMKSVYEYSASYNHISFYIFWDPSTTYSLLHLLRCFYPLLPYVASTHKWRSFRAYSLCISIFSLY</sequence>
<proteinExistence type="predicted"/>
<accession>A0A1X0RYJ6</accession>
<protein>
    <submittedName>
        <fullName evidence="1">Uncharacterized protein</fullName>
    </submittedName>
</protein>
<name>A0A1X0RYJ6_RHIZD</name>
<dbReference type="Proteomes" id="UP000242381">
    <property type="component" value="Unassembled WGS sequence"/>
</dbReference>
<reference evidence="1 2" key="1">
    <citation type="journal article" date="2016" name="Proc. Natl. Acad. Sci. U.S.A.">
        <title>Lipid metabolic changes in an early divergent fungus govern the establishment of a mutualistic symbiosis with endobacteria.</title>
        <authorList>
            <person name="Lastovetsky O.A."/>
            <person name="Gaspar M.L."/>
            <person name="Mondo S.J."/>
            <person name="LaButti K.M."/>
            <person name="Sandor L."/>
            <person name="Grigoriev I.V."/>
            <person name="Henry S.A."/>
            <person name="Pawlowska T.E."/>
        </authorList>
    </citation>
    <scope>NUCLEOTIDE SEQUENCE [LARGE SCALE GENOMIC DNA]</scope>
    <source>
        <strain evidence="1 2">ATCC 11559</strain>
    </source>
</reference>
<organism evidence="1 2">
    <name type="scientific">Rhizopus microsporus</name>
    <dbReference type="NCBI Taxonomy" id="58291"/>
    <lineage>
        <taxon>Eukaryota</taxon>
        <taxon>Fungi</taxon>
        <taxon>Fungi incertae sedis</taxon>
        <taxon>Mucoromycota</taxon>
        <taxon>Mucoromycotina</taxon>
        <taxon>Mucoromycetes</taxon>
        <taxon>Mucorales</taxon>
        <taxon>Mucorineae</taxon>
        <taxon>Rhizopodaceae</taxon>
        <taxon>Rhizopus</taxon>
    </lineage>
</organism>
<feature type="non-terminal residue" evidence="1">
    <location>
        <position position="1"/>
    </location>
</feature>
<evidence type="ECO:0000313" key="1">
    <source>
        <dbReference type="EMBL" id="ORE17106.1"/>
    </source>
</evidence>
<gene>
    <name evidence="1" type="ORF">BCV71DRAFT_270280</name>
</gene>
<evidence type="ECO:0000313" key="2">
    <source>
        <dbReference type="Proteomes" id="UP000242381"/>
    </source>
</evidence>